<feature type="region of interest" description="Disordered" evidence="1">
    <location>
        <begin position="1"/>
        <end position="22"/>
    </location>
</feature>
<sequence>MGDCFRLRNNKKSRSPSPSAAATSCHGKVLRVVNTIDSKILEYTRPMLVKDVLINFSSGFAIGLSEKPLRVLPHSYKLKVGNVYYLFPVSSSDRPSVAATDGTTKRIKLIITKKQLQELLSKNISAEEMYLLDHMGNCMFGGLGGEGGGAVKVIASSGGILEFSGPITAGCITNEFPGHAIYPSHDLFWRPLSLHEDLLAGHSYYLLPLSNTKIGGQVVREGHVRSKSIPSSFVTPYRMSFDYQGMLKRSSTESSSRCNNNGFWKVKLVITPEQLLEILSQEAQTQELIENMRAVAKCGNGISSSAAFSDQWSLTSSRNCSSKKDGLLDI</sequence>
<dbReference type="PANTHER" id="PTHR33148">
    <property type="entry name" value="PLASTID MOVEMENT IMPAIRED PROTEIN-RELATED"/>
    <property type="match status" value="1"/>
</dbReference>
<dbReference type="EMBL" id="JAAGAX010000018">
    <property type="protein sequence ID" value="KAF2283789.1"/>
    <property type="molecule type" value="Genomic_DNA"/>
</dbReference>
<gene>
    <name evidence="2" type="ORF">GH714_015895</name>
</gene>
<accession>A0A6A6K8M2</accession>
<organism evidence="2 3">
    <name type="scientific">Hevea brasiliensis</name>
    <name type="common">Para rubber tree</name>
    <name type="synonym">Siphonia brasiliensis</name>
    <dbReference type="NCBI Taxonomy" id="3981"/>
    <lineage>
        <taxon>Eukaryota</taxon>
        <taxon>Viridiplantae</taxon>
        <taxon>Streptophyta</taxon>
        <taxon>Embryophyta</taxon>
        <taxon>Tracheophyta</taxon>
        <taxon>Spermatophyta</taxon>
        <taxon>Magnoliopsida</taxon>
        <taxon>eudicotyledons</taxon>
        <taxon>Gunneridae</taxon>
        <taxon>Pentapetalae</taxon>
        <taxon>rosids</taxon>
        <taxon>fabids</taxon>
        <taxon>Malpighiales</taxon>
        <taxon>Euphorbiaceae</taxon>
        <taxon>Crotonoideae</taxon>
        <taxon>Micrandreae</taxon>
        <taxon>Hevea</taxon>
    </lineage>
</organism>
<name>A0A6A6K8M2_HEVBR</name>
<comment type="caution">
    <text evidence="2">The sequence shown here is derived from an EMBL/GenBank/DDBJ whole genome shotgun (WGS) entry which is preliminary data.</text>
</comment>
<dbReference type="PANTHER" id="PTHR33148:SF48">
    <property type="entry name" value="DUF4228 DOMAIN PROTEIN"/>
    <property type="match status" value="1"/>
</dbReference>
<evidence type="ECO:0000313" key="2">
    <source>
        <dbReference type="EMBL" id="KAF2283789.1"/>
    </source>
</evidence>
<evidence type="ECO:0000256" key="1">
    <source>
        <dbReference type="SAM" id="MobiDB-lite"/>
    </source>
</evidence>
<protein>
    <recommendedName>
        <fullName evidence="4">DUF4228 domain-containing protein</fullName>
    </recommendedName>
</protein>
<evidence type="ECO:0000313" key="3">
    <source>
        <dbReference type="Proteomes" id="UP000467840"/>
    </source>
</evidence>
<dbReference type="Pfam" id="PF14009">
    <property type="entry name" value="PADRE"/>
    <property type="match status" value="2"/>
</dbReference>
<evidence type="ECO:0008006" key="4">
    <source>
        <dbReference type="Google" id="ProtNLM"/>
    </source>
</evidence>
<dbReference type="InterPro" id="IPR025322">
    <property type="entry name" value="PADRE_dom"/>
</dbReference>
<keyword evidence="3" id="KW-1185">Reference proteome</keyword>
<dbReference type="AlphaFoldDB" id="A0A6A6K8M2"/>
<dbReference type="Proteomes" id="UP000467840">
    <property type="component" value="Chromosome 12"/>
</dbReference>
<reference evidence="2 3" key="1">
    <citation type="journal article" date="2020" name="Mol. Plant">
        <title>The Chromosome-Based Rubber Tree Genome Provides New Insights into Spurge Genome Evolution and Rubber Biosynthesis.</title>
        <authorList>
            <person name="Liu J."/>
            <person name="Shi C."/>
            <person name="Shi C.C."/>
            <person name="Li W."/>
            <person name="Zhang Q.J."/>
            <person name="Zhang Y."/>
            <person name="Li K."/>
            <person name="Lu H.F."/>
            <person name="Shi C."/>
            <person name="Zhu S.T."/>
            <person name="Xiao Z.Y."/>
            <person name="Nan H."/>
            <person name="Yue Y."/>
            <person name="Zhu X.G."/>
            <person name="Wu Y."/>
            <person name="Hong X.N."/>
            <person name="Fan G.Y."/>
            <person name="Tong Y."/>
            <person name="Zhang D."/>
            <person name="Mao C.L."/>
            <person name="Liu Y.L."/>
            <person name="Hao S.J."/>
            <person name="Liu W.Q."/>
            <person name="Lv M.Q."/>
            <person name="Zhang H.B."/>
            <person name="Liu Y."/>
            <person name="Hu-Tang G.R."/>
            <person name="Wang J.P."/>
            <person name="Wang J.H."/>
            <person name="Sun Y.H."/>
            <person name="Ni S.B."/>
            <person name="Chen W.B."/>
            <person name="Zhang X.C."/>
            <person name="Jiao Y.N."/>
            <person name="Eichler E.E."/>
            <person name="Li G.H."/>
            <person name="Liu X."/>
            <person name="Gao L.Z."/>
        </authorList>
    </citation>
    <scope>NUCLEOTIDE SEQUENCE [LARGE SCALE GENOMIC DNA]</scope>
    <source>
        <strain evidence="3">cv. GT1</strain>
        <tissue evidence="2">Leaf</tissue>
    </source>
</reference>
<dbReference type="PROSITE" id="PS51257">
    <property type="entry name" value="PROKAR_LIPOPROTEIN"/>
    <property type="match status" value="1"/>
</dbReference>
<proteinExistence type="predicted"/>